<reference evidence="1" key="1">
    <citation type="journal article" date="2014" name="Front. Microbiol.">
        <title>High frequency of phylogenetically diverse reductive dehalogenase-homologous genes in deep subseafloor sedimentary metagenomes.</title>
        <authorList>
            <person name="Kawai M."/>
            <person name="Futagami T."/>
            <person name="Toyoda A."/>
            <person name="Takaki Y."/>
            <person name="Nishi S."/>
            <person name="Hori S."/>
            <person name="Arai W."/>
            <person name="Tsubouchi T."/>
            <person name="Morono Y."/>
            <person name="Uchiyama I."/>
            <person name="Ito T."/>
            <person name="Fujiyama A."/>
            <person name="Inagaki F."/>
            <person name="Takami H."/>
        </authorList>
    </citation>
    <scope>NUCLEOTIDE SEQUENCE</scope>
    <source>
        <strain evidence="1">Expedition CK06-06</strain>
    </source>
</reference>
<comment type="caution">
    <text evidence="1">The sequence shown here is derived from an EMBL/GenBank/DDBJ whole genome shotgun (WGS) entry which is preliminary data.</text>
</comment>
<protein>
    <submittedName>
        <fullName evidence="1">Uncharacterized protein</fullName>
    </submittedName>
</protein>
<evidence type="ECO:0000313" key="1">
    <source>
        <dbReference type="EMBL" id="GAH81222.1"/>
    </source>
</evidence>
<feature type="non-terminal residue" evidence="1">
    <location>
        <position position="1"/>
    </location>
</feature>
<organism evidence="1">
    <name type="scientific">marine sediment metagenome</name>
    <dbReference type="NCBI Taxonomy" id="412755"/>
    <lineage>
        <taxon>unclassified sequences</taxon>
        <taxon>metagenomes</taxon>
        <taxon>ecological metagenomes</taxon>
    </lineage>
</organism>
<dbReference type="EMBL" id="BARU01043428">
    <property type="protein sequence ID" value="GAH81222.1"/>
    <property type="molecule type" value="Genomic_DNA"/>
</dbReference>
<dbReference type="AlphaFoldDB" id="X1IHN2"/>
<gene>
    <name evidence="1" type="ORF">S03H2_66498</name>
</gene>
<accession>X1IHN2</accession>
<proteinExistence type="predicted"/>
<sequence>AIVIIYLLRSKGPLTFTEIMIKSGYKDTKLIRNIANYFGIYAHLEIDHINQTRVCARCKRIFEF</sequence>
<name>X1IHN2_9ZZZZ</name>